<sequence length="538" mass="59398">MKEMSEKTGIVDTLEERQPYITRKQEKGQEIPLACDNNSLAGAISQRACVYSGARVVLNPVTDAVHLVHGPIGCAGYTWDIRGAKSSGVETNRSSFSTDMKEIDVVFGGEKKLSNAIDELAGIYRPPVIFVYSTCIVGIIGDDLEAVCKTASKKHNIPVIPVKSEGFKGNKSDGYKAACNALKQLIKRPEKKTVEKKPEIRSESKKPDIKHSKIEKMEIKKPKINILGDFNVAGDVWLVKPLFEKMGIEVIVSMTGDSTAESISRAAEADLNLVQCSGSMTYLAKWMQQEYGIPYQTVSFFGIEDISIALRKTAEYFGSEEMKKKAEKILEAETNRIMPEISRVRESIKGKKAAIYMGGPAKALTLIKGFAELGMEVVIIGTQTGKKEDYEQISYSVRDGTVIVDDANPLELADLLVKQKADLMVAGVKERFIAYKLGVAFCDFNHDRVVEFEGFDGFVNFAKEVDASINSPVWKAVRQRTLNPEPLEPKKTMVESGQEKATIKEEVSEKPYSKKCKGLAPKPEFLHSGQDAVVESEV</sequence>
<dbReference type="GO" id="GO:0065003">
    <property type="term" value="P:protein-containing complex assembly"/>
    <property type="evidence" value="ECO:0007669"/>
    <property type="project" value="InterPro"/>
</dbReference>
<accession>Q8PYX5</accession>
<comment type="pathway">
    <text evidence="2">Cofactor biosynthesis; Fe-Mo cofactor biosynthesis.</text>
</comment>
<proteinExistence type="inferred from homology"/>
<dbReference type="KEGG" id="mma:MM_0724"/>
<evidence type="ECO:0000256" key="5">
    <source>
        <dbReference type="ARBA" id="ARBA00023231"/>
    </source>
</evidence>
<dbReference type="HOGENOM" id="CLU_025876_1_1_2"/>
<dbReference type="PANTHER" id="PTHR42956">
    <property type="entry name" value="NITROGENASE IRON-MOLYBDENUM COFACTOR BIOSYNTHESIS PROTEIN NIFE"/>
    <property type="match status" value="1"/>
</dbReference>
<dbReference type="NCBIfam" id="TIGR01283">
    <property type="entry name" value="nifE"/>
    <property type="match status" value="1"/>
</dbReference>
<evidence type="ECO:0000313" key="9">
    <source>
        <dbReference type="Proteomes" id="UP000000595"/>
    </source>
</evidence>
<comment type="function">
    <text evidence="1">This protein may play a role in the biosynthesis of the prosthetic group of nitrogenase (FeMo cofactor).</text>
</comment>
<dbReference type="PROSITE" id="PS00699">
    <property type="entry name" value="NITROGENASE_1_1"/>
    <property type="match status" value="1"/>
</dbReference>
<reference evidence="8 9" key="1">
    <citation type="journal article" date="2002" name="J. Mol. Microbiol. Biotechnol.">
        <title>The genome of Methanosarcina mazei: evidence for lateral gene transfer between Bacteria and Archaea.</title>
        <authorList>
            <person name="Deppenmeier U."/>
            <person name="Johann A."/>
            <person name="Hartsch T."/>
            <person name="Merkl R."/>
            <person name="Schmitz R.A."/>
            <person name="Martinez-Arias R."/>
            <person name="Henne A."/>
            <person name="Wiezer A."/>
            <person name="Baumer S."/>
            <person name="Jacobi C."/>
            <person name="Bruggemann H."/>
            <person name="Lienard T."/>
            <person name="Christmann A."/>
            <person name="Bomeke M."/>
            <person name="Steckel S."/>
            <person name="Bhattacharyya A."/>
            <person name="Lykidis A."/>
            <person name="Overbeek R."/>
            <person name="Klenk H.P."/>
            <person name="Gunsalus R.P."/>
            <person name="Fritz H.J."/>
            <person name="Gottschalk G."/>
        </authorList>
    </citation>
    <scope>NUCLEOTIDE SEQUENCE [LARGE SCALE GENOMIC DNA]</scope>
    <source>
        <strain evidence="9">ATCC BAA-159 / DSM 3647 / Goe1 / Go1 / JCM 11833 / OCM 88</strain>
    </source>
</reference>
<evidence type="ECO:0000256" key="4">
    <source>
        <dbReference type="ARBA" id="ARBA00013280"/>
    </source>
</evidence>
<dbReference type="PATRIC" id="fig|192952.21.peg.861"/>
<dbReference type="SUPFAM" id="SSF53807">
    <property type="entry name" value="Helical backbone' metal receptor"/>
    <property type="match status" value="1"/>
</dbReference>
<evidence type="ECO:0000256" key="1">
    <source>
        <dbReference type="ARBA" id="ARBA00003171"/>
    </source>
</evidence>
<dbReference type="InterPro" id="IPR000510">
    <property type="entry name" value="Nase/OxRdtase_comp1"/>
</dbReference>
<feature type="domain" description="Nitrogenase/oxidoreductase component 1" evidence="7">
    <location>
        <begin position="49"/>
        <end position="469"/>
    </location>
</feature>
<dbReference type="Pfam" id="PF00148">
    <property type="entry name" value="Oxidored_nitro"/>
    <property type="match status" value="1"/>
</dbReference>
<dbReference type="InterPro" id="IPR049939">
    <property type="entry name" value="NifE-like"/>
</dbReference>
<evidence type="ECO:0000259" key="7">
    <source>
        <dbReference type="Pfam" id="PF00148"/>
    </source>
</evidence>
<keyword evidence="5 6" id="KW-0535">Nitrogen fixation</keyword>
<evidence type="ECO:0000256" key="3">
    <source>
        <dbReference type="ARBA" id="ARBA00011002"/>
    </source>
</evidence>
<dbReference type="Proteomes" id="UP000000595">
    <property type="component" value="Chromosome"/>
</dbReference>
<evidence type="ECO:0000256" key="2">
    <source>
        <dbReference type="ARBA" id="ARBA00005155"/>
    </source>
</evidence>
<evidence type="ECO:0000256" key="6">
    <source>
        <dbReference type="RuleBase" id="RU004021"/>
    </source>
</evidence>
<dbReference type="AlphaFoldDB" id="Q8PYX5"/>
<organism evidence="8 9">
    <name type="scientific">Methanosarcina mazei (strain ATCC BAA-159 / DSM 3647 / Goe1 / Go1 / JCM 11833 / OCM 88)</name>
    <name type="common">Methanosarcina frisia</name>
    <dbReference type="NCBI Taxonomy" id="192952"/>
    <lineage>
        <taxon>Archaea</taxon>
        <taxon>Methanobacteriati</taxon>
        <taxon>Methanobacteriota</taxon>
        <taxon>Stenosarchaea group</taxon>
        <taxon>Methanomicrobia</taxon>
        <taxon>Methanosarcinales</taxon>
        <taxon>Methanosarcinaceae</taxon>
        <taxon>Methanosarcina</taxon>
    </lineage>
</organism>
<dbReference type="InterPro" id="IPR005973">
    <property type="entry name" value="NifE"/>
</dbReference>
<comment type="similarity">
    <text evidence="3 6">Belongs to the NifD/NifK/NifE/NifN family.</text>
</comment>
<dbReference type="PROSITE" id="PS00090">
    <property type="entry name" value="NITROGENASE_1_2"/>
    <property type="match status" value="1"/>
</dbReference>
<dbReference type="PANTHER" id="PTHR42956:SF1">
    <property type="entry name" value="NITROGENASE IRON-MOLYBDENUM COFACTOR BIOSYNTHESIS PROTEIN NIFE"/>
    <property type="match status" value="1"/>
</dbReference>
<dbReference type="eggNOG" id="arCOG00598">
    <property type="taxonomic scope" value="Archaea"/>
</dbReference>
<dbReference type="EMBL" id="AE008384">
    <property type="protein sequence ID" value="AAM30420.1"/>
    <property type="molecule type" value="Genomic_DNA"/>
</dbReference>
<name>Q8PYX5_METMA</name>
<protein>
    <recommendedName>
        <fullName evidence="4">Nitrogenase iron-molybdenum cofactor biosynthesis protein NifE</fullName>
    </recommendedName>
</protein>
<gene>
    <name evidence="8" type="primary">nifE</name>
    <name evidence="8" type="ordered locus">MM_0724</name>
</gene>
<evidence type="ECO:0000313" key="8">
    <source>
        <dbReference type="EMBL" id="AAM30420.1"/>
    </source>
</evidence>
<dbReference type="Gene3D" id="3.40.50.12380">
    <property type="entry name" value="Nitrogenase MoFe cofactor biosynthesis protein NifE, C-terminal"/>
    <property type="match status" value="1"/>
</dbReference>
<dbReference type="InterPro" id="IPR000318">
    <property type="entry name" value="Nase_comp1_CS"/>
</dbReference>
<dbReference type="UniPathway" id="UPA00782"/>
<dbReference type="Gene3D" id="3.40.50.1980">
    <property type="entry name" value="Nitrogenase molybdenum iron protein domain"/>
    <property type="match status" value="1"/>
</dbReference>
<dbReference type="GO" id="GO:0016163">
    <property type="term" value="F:nitrogenase activity"/>
    <property type="evidence" value="ECO:0007669"/>
    <property type="project" value="InterPro"/>
</dbReference>